<evidence type="ECO:0000313" key="3">
    <source>
        <dbReference type="Proteomes" id="UP000249203"/>
    </source>
</evidence>
<evidence type="ECO:0000313" key="4">
    <source>
        <dbReference type="Proteomes" id="UP000287865"/>
    </source>
</evidence>
<dbReference type="AlphaFoldDB" id="A0A327WW45"/>
<gene>
    <name evidence="1" type="ORF">B0I24_106140</name>
    <name evidence="2" type="ORF">CWE07_08405</name>
</gene>
<accession>A0A327WW45</accession>
<dbReference type="RefSeq" id="WP_111569440.1">
    <property type="nucleotide sequence ID" value="NZ_PIPK01000006.1"/>
</dbReference>
<dbReference type="EMBL" id="PIPK01000006">
    <property type="protein sequence ID" value="RUO24678.1"/>
    <property type="molecule type" value="Genomic_DNA"/>
</dbReference>
<keyword evidence="4" id="KW-1185">Reference proteome</keyword>
<dbReference type="Proteomes" id="UP000249203">
    <property type="component" value="Unassembled WGS sequence"/>
</dbReference>
<dbReference type="OrthoDB" id="9968662at2"/>
<evidence type="ECO:0000313" key="2">
    <source>
        <dbReference type="EMBL" id="RUO24678.1"/>
    </source>
</evidence>
<dbReference type="EMBL" id="QLMD01000006">
    <property type="protein sequence ID" value="RAJ97077.1"/>
    <property type="molecule type" value="Genomic_DNA"/>
</dbReference>
<reference evidence="1 3" key="2">
    <citation type="submission" date="2018-06" db="EMBL/GenBank/DDBJ databases">
        <title>Genomic Encyclopedia of Type Strains, Phase III (KMG-III): the genomes of soil and plant-associated and newly described type strains.</title>
        <authorList>
            <person name="Whitman W."/>
        </authorList>
    </citation>
    <scope>NUCLEOTIDE SEQUENCE [LARGE SCALE GENOMIC DNA]</scope>
    <source>
        <strain evidence="1 3">CGMCC 1.15366</strain>
    </source>
</reference>
<comment type="caution">
    <text evidence="1">The sequence shown here is derived from an EMBL/GenBank/DDBJ whole genome shotgun (WGS) entry which is preliminary data.</text>
</comment>
<reference evidence="2 4" key="1">
    <citation type="journal article" date="2018" name="Front. Microbiol.">
        <title>Genome-Based Analysis Reveals the Taxonomy and Diversity of the Family Idiomarinaceae.</title>
        <authorList>
            <person name="Liu Y."/>
            <person name="Lai Q."/>
            <person name="Shao Z."/>
        </authorList>
    </citation>
    <scope>NUCLEOTIDE SEQUENCE [LARGE SCALE GENOMIC DNA]</scope>
    <source>
        <strain evidence="2 4">CF12-14</strain>
    </source>
</reference>
<sequence length="286" mass="32123">MLFRIIIILITVTLSFAGVSASASERLTVRELDQKIVKELRAEGDCINTTNVVLCAQQGKFEPDTLASLLELFDEGAIAIRQYLGSQFDMPGNEDDPIEFFVHSDVGVPHTTIFHEPWIFLNIDTITYDMIPYLHEMVHVMAQWSWRTSEWVGEGFANYVASSVVESGVGYHRSFILADGLERLSEFCGSSAGAAMLPLVGEPGRRSTLSDENAAIFRLMMSDRRTYAPAYYAMSWSFTEYLIENIGLDGLRAIAESMDPSSVSKTISDTTIEEHKDKWREQYCDV</sequence>
<evidence type="ECO:0008006" key="5">
    <source>
        <dbReference type="Google" id="ProtNLM"/>
    </source>
</evidence>
<organism evidence="1 3">
    <name type="scientific">Aliidiomarina maris</name>
    <dbReference type="NCBI Taxonomy" id="531312"/>
    <lineage>
        <taxon>Bacteria</taxon>
        <taxon>Pseudomonadati</taxon>
        <taxon>Pseudomonadota</taxon>
        <taxon>Gammaproteobacteria</taxon>
        <taxon>Alteromonadales</taxon>
        <taxon>Idiomarinaceae</taxon>
        <taxon>Aliidiomarina</taxon>
    </lineage>
</organism>
<dbReference type="Proteomes" id="UP000287865">
    <property type="component" value="Unassembled WGS sequence"/>
</dbReference>
<evidence type="ECO:0000313" key="1">
    <source>
        <dbReference type="EMBL" id="RAJ97077.1"/>
    </source>
</evidence>
<protein>
    <recommendedName>
        <fullName evidence="5">DUF1570 domain-containing protein</fullName>
    </recommendedName>
</protein>
<name>A0A327WW45_9GAMM</name>
<proteinExistence type="predicted"/>